<dbReference type="SUPFAM" id="SSF56281">
    <property type="entry name" value="Metallo-hydrolase/oxidoreductase"/>
    <property type="match status" value="1"/>
</dbReference>
<dbReference type="PANTHER" id="PTHR43546">
    <property type="entry name" value="UPF0173 METAL-DEPENDENT HYDROLASE MJ1163-RELATED"/>
    <property type="match status" value="1"/>
</dbReference>
<dbReference type="InterPro" id="IPR036866">
    <property type="entry name" value="RibonucZ/Hydroxyglut_hydro"/>
</dbReference>
<dbReference type="PANTHER" id="PTHR43546:SF9">
    <property type="entry name" value="L-ASCORBATE-6-PHOSPHATE LACTONASE ULAG-RELATED"/>
    <property type="match status" value="1"/>
</dbReference>
<evidence type="ECO:0000313" key="3">
    <source>
        <dbReference type="EMBL" id="MBP0447505.1"/>
    </source>
</evidence>
<organism evidence="3 4">
    <name type="scientific">Pararoseomonas baculiformis</name>
    <dbReference type="NCBI Taxonomy" id="2820812"/>
    <lineage>
        <taxon>Bacteria</taxon>
        <taxon>Pseudomonadati</taxon>
        <taxon>Pseudomonadota</taxon>
        <taxon>Alphaproteobacteria</taxon>
        <taxon>Acetobacterales</taxon>
        <taxon>Acetobacteraceae</taxon>
        <taxon>Pararoseomonas</taxon>
    </lineage>
</organism>
<dbReference type="Proteomes" id="UP000681594">
    <property type="component" value="Unassembled WGS sequence"/>
</dbReference>
<keyword evidence="4" id="KW-1185">Reference proteome</keyword>
<sequence length="256" mass="28149">MRIKQVRNATLRLDFGGVKFLVDPYLAKKDAYPGFDGTVNSHIRNPRLELQTPMEEILGVDAVIVTHTHPDHWDEAAVQLAPKHLPLFAQHERDADLIRSQGFSDVRILTEETTFRGVSLIKTRGQHGTDEALAAAKEVLGEVCGVVFTHPDERTLYLAGDTIWNGYVASNLASYEPEIVVLNAGDAQVQGLGSIIMGTEDVKKVHQAAPQAILIASHMEAVNHSVLSRTELRSFAAESGMGDRLLVPEDDQAYTF</sequence>
<dbReference type="RefSeq" id="WP_209381773.1">
    <property type="nucleotide sequence ID" value="NZ_JAGIZB010000039.1"/>
</dbReference>
<dbReference type="InterPro" id="IPR050114">
    <property type="entry name" value="UPF0173_UPF0282_UlaG_hydrolase"/>
</dbReference>
<name>A0ABS4ALU7_9PROT</name>
<feature type="domain" description="Metallo-beta-lactamase" evidence="2">
    <location>
        <begin position="33"/>
        <end position="219"/>
    </location>
</feature>
<dbReference type="EMBL" id="JAGIZB010000039">
    <property type="protein sequence ID" value="MBP0447505.1"/>
    <property type="molecule type" value="Genomic_DNA"/>
</dbReference>
<proteinExistence type="predicted"/>
<protein>
    <submittedName>
        <fullName evidence="3">MBL fold metallo-hydrolase</fullName>
    </submittedName>
</protein>
<reference evidence="3 4" key="1">
    <citation type="submission" date="2021-03" db="EMBL/GenBank/DDBJ databases">
        <authorList>
            <person name="So Y."/>
        </authorList>
    </citation>
    <scope>NUCLEOTIDE SEQUENCE [LARGE SCALE GENOMIC DNA]</scope>
    <source>
        <strain evidence="3 4">SSH11</strain>
    </source>
</reference>
<accession>A0ABS4ALU7</accession>
<keyword evidence="1" id="KW-0378">Hydrolase</keyword>
<comment type="caution">
    <text evidence="3">The sequence shown here is derived from an EMBL/GenBank/DDBJ whole genome shotgun (WGS) entry which is preliminary data.</text>
</comment>
<gene>
    <name evidence="3" type="ORF">J8J14_22345</name>
</gene>
<dbReference type="Pfam" id="PF12706">
    <property type="entry name" value="Lactamase_B_2"/>
    <property type="match status" value="1"/>
</dbReference>
<dbReference type="InterPro" id="IPR001279">
    <property type="entry name" value="Metallo-B-lactamas"/>
</dbReference>
<dbReference type="Gene3D" id="3.60.15.10">
    <property type="entry name" value="Ribonuclease Z/Hydroxyacylglutathione hydrolase-like"/>
    <property type="match status" value="1"/>
</dbReference>
<evidence type="ECO:0000259" key="2">
    <source>
        <dbReference type="Pfam" id="PF12706"/>
    </source>
</evidence>
<evidence type="ECO:0000313" key="4">
    <source>
        <dbReference type="Proteomes" id="UP000681594"/>
    </source>
</evidence>
<evidence type="ECO:0000256" key="1">
    <source>
        <dbReference type="ARBA" id="ARBA00022801"/>
    </source>
</evidence>